<dbReference type="SUPFAM" id="SSF48452">
    <property type="entry name" value="TPR-like"/>
    <property type="match status" value="3"/>
</dbReference>
<feature type="repeat" description="TPR" evidence="1">
    <location>
        <begin position="342"/>
        <end position="375"/>
    </location>
</feature>
<reference evidence="2 3" key="1">
    <citation type="submission" date="2023-08" db="EMBL/GenBank/DDBJ databases">
        <title>Genome sequencing of plant associated microbes to promote plant fitness in Sorghum bicolor and Oryza sativa.</title>
        <authorList>
            <person name="Coleman-Derr D."/>
        </authorList>
    </citation>
    <scope>NUCLEOTIDE SEQUENCE [LARGE SCALE GENOMIC DNA]</scope>
    <source>
        <strain evidence="2 3">SLBN-33</strain>
    </source>
</reference>
<dbReference type="InterPro" id="IPR011990">
    <property type="entry name" value="TPR-like_helical_dom_sf"/>
</dbReference>
<sequence length="732" mass="81025">MGDPARGRRTRNVTGLMTFTQTLASSIAQLNQQAIALYSADEFAAALSTVMPAIERDESTLDDAAIHAMADALNIAGASSCRLGHADDAERHWRRCLRIAPGYVEVYESFGALLKARGRLSAAKAIYRQLIAMRPEHADAHNQLGAVLHAQGHHEEAEVSYRRALSLRPDHADAHYNHGVVLQTLRRLHEAEAAYREALRRLPAHAQAHNNLGNVLMDLGRVDEADAAYREALSIQPHYPEALNNLAGALKAAQRLTEAELACRLALTMRPDYAEAHVNLGAALTDLARLPEAESAYRKAIALRADYAEAHYNLGITLFKLERMEEAAAAYREAVRLRPDIAPAHNNLGCVLRLLDRLPEAVDAFEQALSTDPDLAEAHYNLGAALAQLTRLPEAESAYRRALSLRADYGDARFGLATLLLSMGRFEEGWPLYECRYQQTGFVHRQTAQRLSCPQWQGDALSGRSLLVWQEDGLGDMLQFSRYFALLKAQGAAHIAFACAPALHRLMTRVDGVDSVLDHERAAARASDYDCWTSLLSAPLHLRTTVDTIPRPVRLAAEESLVEKWRPVLDALPPGRKIGLVWKGNAKHHNDANRSIPSLATLAPLWSVAGLSFVSLQKGHGEDEARNPPSDQPLLHVGSMVTDLADSAAIVAQLDLVICVDTSIAHLAASLGKPCWVMLPEKDVDWRWMHERSDSPWYPHTLRLFRRERGEEWTAVVERVRQACVARFGVRE</sequence>
<protein>
    <submittedName>
        <fullName evidence="2">Tetratricopeptide (TPR) repeat protein</fullName>
    </submittedName>
</protein>
<dbReference type="PROSITE" id="PS50293">
    <property type="entry name" value="TPR_REGION"/>
    <property type="match status" value="3"/>
</dbReference>
<accession>A0ABD5CH44</accession>
<dbReference type="AlphaFoldDB" id="A0ABD5CH44"/>
<dbReference type="Gene3D" id="3.40.50.2000">
    <property type="entry name" value="Glycogen Phosphorylase B"/>
    <property type="match status" value="1"/>
</dbReference>
<dbReference type="EMBL" id="JAVIZN010000002">
    <property type="protein sequence ID" value="MDR6204649.1"/>
    <property type="molecule type" value="Genomic_DNA"/>
</dbReference>
<name>A0ABD5CH44_9BURK</name>
<dbReference type="PANTHER" id="PTHR44809">
    <property type="match status" value="1"/>
</dbReference>
<evidence type="ECO:0000313" key="2">
    <source>
        <dbReference type="EMBL" id="MDR6204649.1"/>
    </source>
</evidence>
<feature type="repeat" description="TPR" evidence="1">
    <location>
        <begin position="308"/>
        <end position="341"/>
    </location>
</feature>
<feature type="repeat" description="TPR" evidence="1">
    <location>
        <begin position="376"/>
        <end position="409"/>
    </location>
</feature>
<proteinExistence type="predicted"/>
<gene>
    <name evidence="2" type="ORF">QF025_003369</name>
</gene>
<dbReference type="InterPro" id="IPR052943">
    <property type="entry name" value="TMTC_O-mannosyl-trnsfr"/>
</dbReference>
<comment type="caution">
    <text evidence="2">The sequence shown here is derived from an EMBL/GenBank/DDBJ whole genome shotgun (WGS) entry which is preliminary data.</text>
</comment>
<dbReference type="InterPro" id="IPR019734">
    <property type="entry name" value="TPR_rpt"/>
</dbReference>
<dbReference type="SMART" id="SM00028">
    <property type="entry name" value="TPR"/>
    <property type="match status" value="11"/>
</dbReference>
<dbReference type="InterPro" id="IPR002201">
    <property type="entry name" value="Glyco_trans_9"/>
</dbReference>
<dbReference type="PANTHER" id="PTHR44809:SF1">
    <property type="entry name" value="PROTEIN O-MANNOSYL-TRANSFERASE TMTC1"/>
    <property type="match status" value="1"/>
</dbReference>
<dbReference type="SUPFAM" id="SSF53756">
    <property type="entry name" value="UDP-Glycosyltransferase/glycogen phosphorylase"/>
    <property type="match status" value="1"/>
</dbReference>
<evidence type="ECO:0000256" key="1">
    <source>
        <dbReference type="PROSITE-ProRule" id="PRU00339"/>
    </source>
</evidence>
<dbReference type="Pfam" id="PF13374">
    <property type="entry name" value="TPR_10"/>
    <property type="match status" value="1"/>
</dbReference>
<feature type="repeat" description="TPR" evidence="1">
    <location>
        <begin position="206"/>
        <end position="239"/>
    </location>
</feature>
<dbReference type="Proteomes" id="UP001245184">
    <property type="component" value="Unassembled WGS sequence"/>
</dbReference>
<feature type="repeat" description="TPR" evidence="1">
    <location>
        <begin position="172"/>
        <end position="205"/>
    </location>
</feature>
<organism evidence="2 3">
    <name type="scientific">Paraburkholderia graminis</name>
    <dbReference type="NCBI Taxonomy" id="60548"/>
    <lineage>
        <taxon>Bacteria</taxon>
        <taxon>Pseudomonadati</taxon>
        <taxon>Pseudomonadota</taxon>
        <taxon>Betaproteobacteria</taxon>
        <taxon>Burkholderiales</taxon>
        <taxon>Burkholderiaceae</taxon>
        <taxon>Paraburkholderia</taxon>
    </lineage>
</organism>
<dbReference type="Pfam" id="PF13424">
    <property type="entry name" value="TPR_12"/>
    <property type="match status" value="1"/>
</dbReference>
<dbReference type="Gene3D" id="1.25.40.10">
    <property type="entry name" value="Tetratricopeptide repeat domain"/>
    <property type="match status" value="6"/>
</dbReference>
<dbReference type="Pfam" id="PF13432">
    <property type="entry name" value="TPR_16"/>
    <property type="match status" value="1"/>
</dbReference>
<evidence type="ECO:0000313" key="3">
    <source>
        <dbReference type="Proteomes" id="UP001245184"/>
    </source>
</evidence>
<feature type="repeat" description="TPR" evidence="1">
    <location>
        <begin position="104"/>
        <end position="137"/>
    </location>
</feature>
<keyword evidence="1" id="KW-0802">TPR repeat</keyword>
<dbReference type="Pfam" id="PF01075">
    <property type="entry name" value="Glyco_transf_9"/>
    <property type="match status" value="1"/>
</dbReference>
<feature type="repeat" description="TPR" evidence="1">
    <location>
        <begin position="138"/>
        <end position="171"/>
    </location>
</feature>
<feature type="repeat" description="TPR" evidence="1">
    <location>
        <begin position="274"/>
        <end position="307"/>
    </location>
</feature>
<dbReference type="Pfam" id="PF00515">
    <property type="entry name" value="TPR_1"/>
    <property type="match status" value="1"/>
</dbReference>
<dbReference type="Pfam" id="PF13181">
    <property type="entry name" value="TPR_8"/>
    <property type="match status" value="1"/>
</dbReference>
<dbReference type="PROSITE" id="PS50005">
    <property type="entry name" value="TPR"/>
    <property type="match status" value="8"/>
</dbReference>